<feature type="site" description="Transition state stabilizer" evidence="7">
    <location>
        <position position="74"/>
    </location>
</feature>
<dbReference type="EC" id="4.1.1.37" evidence="3 7"/>
<gene>
    <name evidence="7 11" type="primary">hemE</name>
    <name evidence="11" type="ORF">OS242_17525</name>
</gene>
<evidence type="ECO:0000256" key="6">
    <source>
        <dbReference type="ARBA" id="ARBA00023244"/>
    </source>
</evidence>
<dbReference type="Proteomes" id="UP001208017">
    <property type="component" value="Unassembled WGS sequence"/>
</dbReference>
<dbReference type="CDD" id="cd00717">
    <property type="entry name" value="URO-D"/>
    <property type="match status" value="1"/>
</dbReference>
<keyword evidence="5 7" id="KW-0456">Lyase</keyword>
<comment type="function">
    <text evidence="7">Catalyzes the decarboxylation of four acetate groups of uroporphyrinogen-III to yield coproporphyrinogen-III.</text>
</comment>
<comment type="subunit">
    <text evidence="7">Homodimer.</text>
</comment>
<keyword evidence="7" id="KW-0963">Cytoplasm</keyword>
<feature type="binding site" evidence="7">
    <location>
        <position position="74"/>
    </location>
    <ligand>
        <name>substrate</name>
    </ligand>
</feature>
<feature type="binding site" evidence="7">
    <location>
        <position position="318"/>
    </location>
    <ligand>
        <name>substrate</name>
    </ligand>
</feature>
<dbReference type="InterPro" id="IPR038071">
    <property type="entry name" value="UROD/MetE-like_sf"/>
</dbReference>
<dbReference type="HAMAP" id="MF_00218">
    <property type="entry name" value="URO_D"/>
    <property type="match status" value="1"/>
</dbReference>
<evidence type="ECO:0000256" key="7">
    <source>
        <dbReference type="HAMAP-Rule" id="MF_00218"/>
    </source>
</evidence>
<dbReference type="EMBL" id="JAPMLT010000012">
    <property type="protein sequence ID" value="MCX7571747.1"/>
    <property type="molecule type" value="Genomic_DNA"/>
</dbReference>
<keyword evidence="12" id="KW-1185">Reference proteome</keyword>
<comment type="caution">
    <text evidence="7">Lacks conserved residue(s) required for the propagation of feature annotation.</text>
</comment>
<organism evidence="11 12">
    <name type="scientific">Tumebacillus lacus</name>
    <dbReference type="NCBI Taxonomy" id="2995335"/>
    <lineage>
        <taxon>Bacteria</taxon>
        <taxon>Bacillati</taxon>
        <taxon>Bacillota</taxon>
        <taxon>Bacilli</taxon>
        <taxon>Bacillales</taxon>
        <taxon>Alicyclobacillaceae</taxon>
        <taxon>Tumebacillus</taxon>
    </lineage>
</organism>
<evidence type="ECO:0000313" key="12">
    <source>
        <dbReference type="Proteomes" id="UP001208017"/>
    </source>
</evidence>
<feature type="domain" description="Uroporphyrinogen decarboxylase (URO-D)" evidence="10">
    <location>
        <begin position="20"/>
        <end position="29"/>
    </location>
</feature>
<comment type="similarity">
    <text evidence="2 7 9">Belongs to the uroporphyrinogen decarboxylase family.</text>
</comment>
<dbReference type="NCBIfam" id="TIGR01464">
    <property type="entry name" value="hemE"/>
    <property type="match status" value="1"/>
</dbReference>
<evidence type="ECO:0000256" key="2">
    <source>
        <dbReference type="ARBA" id="ARBA00009935"/>
    </source>
</evidence>
<keyword evidence="4 7" id="KW-0210">Decarboxylase</keyword>
<dbReference type="PANTHER" id="PTHR21091:SF169">
    <property type="entry name" value="UROPORPHYRINOGEN DECARBOXYLASE"/>
    <property type="match status" value="1"/>
</dbReference>
<evidence type="ECO:0000256" key="9">
    <source>
        <dbReference type="RuleBase" id="RU004169"/>
    </source>
</evidence>
<dbReference type="RefSeq" id="WP_267152994.1">
    <property type="nucleotide sequence ID" value="NZ_JAPMLT010000012.1"/>
</dbReference>
<feature type="binding site" evidence="7">
    <location>
        <position position="149"/>
    </location>
    <ligand>
        <name>substrate</name>
    </ligand>
</feature>
<dbReference type="InterPro" id="IPR000257">
    <property type="entry name" value="Uroporphyrinogen_deCOase"/>
</dbReference>
<name>A0ABT3X799_9BACL</name>
<evidence type="ECO:0000256" key="8">
    <source>
        <dbReference type="RuleBase" id="RU000554"/>
    </source>
</evidence>
<protein>
    <recommendedName>
        <fullName evidence="3 7">Uroporphyrinogen decarboxylase</fullName>
        <shortName evidence="7">UPD</shortName>
        <shortName evidence="7">URO-D</shortName>
        <ecNumber evidence="3 7">4.1.1.37</ecNumber>
    </recommendedName>
</protein>
<evidence type="ECO:0000256" key="3">
    <source>
        <dbReference type="ARBA" id="ARBA00012288"/>
    </source>
</evidence>
<reference evidence="11 12" key="1">
    <citation type="submission" date="2022-11" db="EMBL/GenBank/DDBJ databases">
        <title>Study of microbial diversity in lake waters.</title>
        <authorList>
            <person name="Zhang J."/>
        </authorList>
    </citation>
    <scope>NUCLEOTIDE SEQUENCE [LARGE SCALE GENOMIC DNA]</scope>
    <source>
        <strain evidence="11 12">DT12</strain>
    </source>
</reference>
<evidence type="ECO:0000256" key="1">
    <source>
        <dbReference type="ARBA" id="ARBA00004804"/>
    </source>
</evidence>
<dbReference type="InterPro" id="IPR006361">
    <property type="entry name" value="Uroporphyrinogen_deCO2ase_HemE"/>
</dbReference>
<comment type="subcellular location">
    <subcellularLocation>
        <location evidence="7">Cytoplasm</location>
    </subcellularLocation>
</comment>
<comment type="catalytic activity">
    <reaction evidence="7 8">
        <text>uroporphyrinogen III + 4 H(+) = coproporphyrinogen III + 4 CO2</text>
        <dbReference type="Rhea" id="RHEA:19865"/>
        <dbReference type="ChEBI" id="CHEBI:15378"/>
        <dbReference type="ChEBI" id="CHEBI:16526"/>
        <dbReference type="ChEBI" id="CHEBI:57308"/>
        <dbReference type="ChEBI" id="CHEBI:57309"/>
        <dbReference type="EC" id="4.1.1.37"/>
    </reaction>
</comment>
<dbReference type="SUPFAM" id="SSF51726">
    <property type="entry name" value="UROD/MetE-like"/>
    <property type="match status" value="1"/>
</dbReference>
<dbReference type="PANTHER" id="PTHR21091">
    <property type="entry name" value="METHYLTETRAHYDROFOLATE:HOMOCYSTEINE METHYLTRANSFERASE RELATED"/>
    <property type="match status" value="1"/>
</dbReference>
<feature type="binding site" evidence="7">
    <location>
        <begin position="25"/>
        <end position="29"/>
    </location>
    <ligand>
        <name>substrate</name>
    </ligand>
</feature>
<dbReference type="Gene3D" id="3.20.20.210">
    <property type="match status" value="1"/>
</dbReference>
<accession>A0ABT3X799</accession>
<dbReference type="PROSITE" id="PS00906">
    <property type="entry name" value="UROD_1"/>
    <property type="match status" value="1"/>
</dbReference>
<evidence type="ECO:0000256" key="5">
    <source>
        <dbReference type="ARBA" id="ARBA00023239"/>
    </source>
</evidence>
<comment type="pathway">
    <text evidence="1 7 8">Porphyrin-containing compound metabolism; protoporphyrin-IX biosynthesis; coproporphyrinogen-III from 5-aminolevulinate: step 4/4.</text>
</comment>
<keyword evidence="6 7" id="KW-0627">Porphyrin biosynthesis</keyword>
<dbReference type="Pfam" id="PF01208">
    <property type="entry name" value="URO-D"/>
    <property type="match status" value="1"/>
</dbReference>
<comment type="caution">
    <text evidence="11">The sequence shown here is derived from an EMBL/GenBank/DDBJ whole genome shotgun (WGS) entry which is preliminary data.</text>
</comment>
<sequence>MTFNDTFLRSIRKESVDHIPVWYMRQAGRYQPSYRKIKEKFSLEQITEQPELCAEVTIAPIEQLGVDAAILYSDIMTPIKPMGIDVEIKAGIGPVISNPVRTLADVNAMRVPNAKEDLPFVIETIEILVRELKVPLITFAGAPFTLASYIIEGGPSRNYYKTKQMMYSAPDVWNALMDKLSDMILSYMKAHIEAGAQAIQIFDSWVGSLSQSDYRTYVLPTMKKIFTGLQELNVPKIYFGVGTGELMRIWSELPVDVIGVDWRVPLDQARERVGSKFSLQGNLDPAYLLAPEDVRFAEAARILDMGMAQPGFVFNLGHGIFPEADVDVLKRLTDFVHEYSARRLSR</sequence>
<dbReference type="GO" id="GO:0004853">
    <property type="term" value="F:uroporphyrinogen decarboxylase activity"/>
    <property type="evidence" value="ECO:0007669"/>
    <property type="project" value="UniProtKB-EC"/>
</dbReference>
<evidence type="ECO:0000313" key="11">
    <source>
        <dbReference type="EMBL" id="MCX7571747.1"/>
    </source>
</evidence>
<proteinExistence type="inferred from homology"/>
<evidence type="ECO:0000259" key="10">
    <source>
        <dbReference type="PROSITE" id="PS00906"/>
    </source>
</evidence>
<evidence type="ECO:0000256" key="4">
    <source>
        <dbReference type="ARBA" id="ARBA00022793"/>
    </source>
</evidence>
<feature type="binding site" evidence="7">
    <location>
        <position position="204"/>
    </location>
    <ligand>
        <name>substrate</name>
    </ligand>
</feature>